<dbReference type="KEGG" id="gph:GEMMAAP_00765"/>
<dbReference type="OrthoDB" id="9823050at2"/>
<reference evidence="1 2" key="2">
    <citation type="journal article" date="2016" name="Environ. Microbiol. Rep.">
        <title>Metagenomic evidence for the presence of phototrophic Gemmatimonadetes bacteria in diverse environments.</title>
        <authorList>
            <person name="Zeng Y."/>
            <person name="Baumbach J."/>
            <person name="Barbosa E.G."/>
            <person name="Azevedo V."/>
            <person name="Zhang C."/>
            <person name="Koblizek M."/>
        </authorList>
    </citation>
    <scope>NUCLEOTIDE SEQUENCE [LARGE SCALE GENOMIC DNA]</scope>
    <source>
        <strain evidence="1 2">AP64</strain>
    </source>
</reference>
<accession>A0A143BGN2</accession>
<dbReference type="STRING" id="1379270.GEMMAAP_00765"/>
<gene>
    <name evidence="1" type="ORF">GEMMAAP_00765</name>
</gene>
<dbReference type="AlphaFoldDB" id="A0A143BGN2"/>
<dbReference type="Proteomes" id="UP000076404">
    <property type="component" value="Chromosome"/>
</dbReference>
<evidence type="ECO:0000313" key="1">
    <source>
        <dbReference type="EMBL" id="AMW03771.1"/>
    </source>
</evidence>
<dbReference type="EMBL" id="CP011454">
    <property type="protein sequence ID" value="AMW03771.1"/>
    <property type="molecule type" value="Genomic_DNA"/>
</dbReference>
<name>A0A143BGN2_9BACT</name>
<proteinExistence type="predicted"/>
<protein>
    <submittedName>
        <fullName evidence="1">Uncharacterized protein</fullName>
    </submittedName>
</protein>
<dbReference type="eggNOG" id="ENOG503024U">
    <property type="taxonomic scope" value="Bacteria"/>
</dbReference>
<sequence>MRLRSLLTRPKLAALLLPAAGAAALLFSPAGKLPASARCSLAPGGTMALLKVERDTLLPLTESRQSPVFSSSAPAGGRGEMTDTMIMPAARVRLLNVDDVTRAAFTAAGISDTQPHAYIVAAPYGADCRTIPWSDTVTFAVPGEIGYVRATLAARDRWIGNVPVLVIPDYWNYPYPRRGRPYGVPVNAPLAPAAAMFDAQRLLHRPYYTTRPSPSEIDAAGGERGARAMDWARSNLQHAELEPIRTLVRDAVLETDWRVAQRTPSQLRGTYRVELHADTTTYTWYFRTQPQLAYRWDGERQRTTAELLSSPHIGGYRMVGYAAESLSALTGDPGSGSNRRPLVWLVVNDRPTTPGNEARREFTGVLEFMQSATAEAAWDALAPFTPPLSVADSTMLARMGRPLPRGNRQPRLPITVQLGANESVRADSTWVTAGRRLRVVLTRVDTTTTRRTF</sequence>
<keyword evidence="2" id="KW-1185">Reference proteome</keyword>
<evidence type="ECO:0000313" key="2">
    <source>
        <dbReference type="Proteomes" id="UP000076404"/>
    </source>
</evidence>
<reference evidence="1 2" key="1">
    <citation type="journal article" date="2014" name="Proc. Natl. Acad. Sci. U.S.A.">
        <title>Functional type 2 photosynthetic reaction centers found in the rare bacterial phylum Gemmatimonadetes.</title>
        <authorList>
            <person name="Zeng Y."/>
            <person name="Feng F."/>
            <person name="Medova H."/>
            <person name="Dean J."/>
            <person name="Koblizek M."/>
        </authorList>
    </citation>
    <scope>NUCLEOTIDE SEQUENCE [LARGE SCALE GENOMIC DNA]</scope>
    <source>
        <strain evidence="1 2">AP64</strain>
    </source>
</reference>
<dbReference type="RefSeq" id="WP_026849040.1">
    <property type="nucleotide sequence ID" value="NZ_CP011454.1"/>
</dbReference>
<organism evidence="1 2">
    <name type="scientific">Gemmatimonas phototrophica</name>
    <dbReference type="NCBI Taxonomy" id="1379270"/>
    <lineage>
        <taxon>Bacteria</taxon>
        <taxon>Pseudomonadati</taxon>
        <taxon>Gemmatimonadota</taxon>
        <taxon>Gemmatimonadia</taxon>
        <taxon>Gemmatimonadales</taxon>
        <taxon>Gemmatimonadaceae</taxon>
        <taxon>Gemmatimonas</taxon>
    </lineage>
</organism>